<evidence type="ECO:0000313" key="6">
    <source>
        <dbReference type="Proteomes" id="UP000199092"/>
    </source>
</evidence>
<evidence type="ECO:0000256" key="1">
    <source>
        <dbReference type="ARBA" id="ARBA00007592"/>
    </source>
</evidence>
<dbReference type="PIRSF" id="PIRSF001365">
    <property type="entry name" value="DHDPS"/>
    <property type="match status" value="1"/>
</dbReference>
<dbReference type="RefSeq" id="WP_091414771.1">
    <property type="nucleotide sequence ID" value="NZ_LT629749.1"/>
</dbReference>
<keyword evidence="2 3" id="KW-0456">Lyase</keyword>
<evidence type="ECO:0000256" key="3">
    <source>
        <dbReference type="PIRNR" id="PIRNR001365"/>
    </source>
</evidence>
<keyword evidence="6" id="KW-1185">Reference proteome</keyword>
<dbReference type="EMBL" id="LT629749">
    <property type="protein sequence ID" value="SDT32643.1"/>
    <property type="molecule type" value="Genomic_DNA"/>
</dbReference>
<dbReference type="Proteomes" id="UP000199092">
    <property type="component" value="Chromosome I"/>
</dbReference>
<dbReference type="Gene3D" id="3.20.20.70">
    <property type="entry name" value="Aldolase class I"/>
    <property type="match status" value="1"/>
</dbReference>
<proteinExistence type="inferred from homology"/>
<dbReference type="PRINTS" id="PR00146">
    <property type="entry name" value="DHPICSNTHASE"/>
</dbReference>
<sequence>MTSAETLVASVPTAFGADGRLDSQAVRELLRDLEPSVDAVLVAGSAGEFPALTDDERLLLFDLALDALGPERVLGHIGAPGLAQVRHLAEAAAGIGLRRFVCLTPYFLPVDGAAVLDWYTSVAGAIEEGELVVALQPERTGVTVTPGTAARLAAVEGVGGLSIGGTAAAQAPAYAAVLRPGQRLWSAEDTVLPQALVTGGQGIVSAAPAAFPTLFARLRAAVRDGSETAGLQHLLHEAIATVATLPGLHLALGLQSGHPWRSRMPGPVLPIGSREAIAGLLRRVDEATAGQPS</sequence>
<comment type="similarity">
    <text evidence="1 3">Belongs to the DapA family.</text>
</comment>
<gene>
    <name evidence="5" type="ORF">SAMN04488543_3753</name>
</gene>
<name>A0A1H1ZG77_9ACTN</name>
<dbReference type="OrthoDB" id="3175637at2"/>
<dbReference type="CDD" id="cd00408">
    <property type="entry name" value="DHDPS-like"/>
    <property type="match status" value="1"/>
</dbReference>
<dbReference type="Pfam" id="PF00701">
    <property type="entry name" value="DHDPS"/>
    <property type="match status" value="1"/>
</dbReference>
<dbReference type="SMART" id="SM01130">
    <property type="entry name" value="DHDPS"/>
    <property type="match status" value="1"/>
</dbReference>
<dbReference type="PANTHER" id="PTHR12128">
    <property type="entry name" value="DIHYDRODIPICOLINATE SYNTHASE"/>
    <property type="match status" value="1"/>
</dbReference>
<dbReference type="SUPFAM" id="SSF51569">
    <property type="entry name" value="Aldolase"/>
    <property type="match status" value="1"/>
</dbReference>
<feature type="binding site" evidence="4">
    <location>
        <position position="204"/>
    </location>
    <ligand>
        <name>pyruvate</name>
        <dbReference type="ChEBI" id="CHEBI:15361"/>
    </ligand>
</feature>
<dbReference type="PANTHER" id="PTHR12128:SF66">
    <property type="entry name" value="4-HYDROXY-2-OXOGLUTARATE ALDOLASE, MITOCHONDRIAL"/>
    <property type="match status" value="1"/>
</dbReference>
<evidence type="ECO:0000256" key="4">
    <source>
        <dbReference type="PIRSR" id="PIRSR001365-2"/>
    </source>
</evidence>
<dbReference type="InterPro" id="IPR013785">
    <property type="entry name" value="Aldolase_TIM"/>
</dbReference>
<evidence type="ECO:0000256" key="2">
    <source>
        <dbReference type="ARBA" id="ARBA00023239"/>
    </source>
</evidence>
<evidence type="ECO:0000313" key="5">
    <source>
        <dbReference type="EMBL" id="SDT32643.1"/>
    </source>
</evidence>
<dbReference type="InterPro" id="IPR002220">
    <property type="entry name" value="DapA-like"/>
</dbReference>
<dbReference type="AlphaFoldDB" id="A0A1H1ZG77"/>
<dbReference type="GO" id="GO:0008840">
    <property type="term" value="F:4-hydroxy-tetrahydrodipicolinate synthase activity"/>
    <property type="evidence" value="ECO:0007669"/>
    <property type="project" value="TreeGrafter"/>
</dbReference>
<reference evidence="5 6" key="1">
    <citation type="submission" date="2016-10" db="EMBL/GenBank/DDBJ databases">
        <authorList>
            <person name="de Groot N.N."/>
        </authorList>
    </citation>
    <scope>NUCLEOTIDE SEQUENCE [LARGE SCALE GENOMIC DNA]</scope>
    <source>
        <strain evidence="5 6">DSM 21741</strain>
    </source>
</reference>
<organism evidence="5 6">
    <name type="scientific">Friedmanniella luteola</name>
    <dbReference type="NCBI Taxonomy" id="546871"/>
    <lineage>
        <taxon>Bacteria</taxon>
        <taxon>Bacillati</taxon>
        <taxon>Actinomycetota</taxon>
        <taxon>Actinomycetes</taxon>
        <taxon>Propionibacteriales</taxon>
        <taxon>Nocardioidaceae</taxon>
        <taxon>Friedmanniella</taxon>
    </lineage>
</organism>
<protein>
    <submittedName>
        <fullName evidence="5">4-hydroxy-tetrahydrodipicolinate synthase</fullName>
    </submittedName>
</protein>
<dbReference type="STRING" id="546871.SAMN04488543_3753"/>
<accession>A0A1H1ZG77</accession>